<reference evidence="1 2" key="1">
    <citation type="journal article" date="2018" name="Front. Plant Sci.">
        <title>Red Clover (Trifolium pratense) and Zigzag Clover (T. medium) - A Picture of Genomic Similarities and Differences.</title>
        <authorList>
            <person name="Dluhosova J."/>
            <person name="Istvanek J."/>
            <person name="Nedelnik J."/>
            <person name="Repkova J."/>
        </authorList>
    </citation>
    <scope>NUCLEOTIDE SEQUENCE [LARGE SCALE GENOMIC DNA]</scope>
    <source>
        <strain evidence="2">cv. 10/8</strain>
        <tissue evidence="1">Leaf</tissue>
    </source>
</reference>
<accession>A0A392NS79</accession>
<comment type="caution">
    <text evidence="1">The sequence shown here is derived from an EMBL/GenBank/DDBJ whole genome shotgun (WGS) entry which is preliminary data.</text>
</comment>
<sequence length="37" mass="4195">MQLALLSQQKVVEHQFATNSPHSSHIKDAARADVYSW</sequence>
<evidence type="ECO:0000313" key="1">
    <source>
        <dbReference type="EMBL" id="MCI02090.1"/>
    </source>
</evidence>
<organism evidence="1 2">
    <name type="scientific">Trifolium medium</name>
    <dbReference type="NCBI Taxonomy" id="97028"/>
    <lineage>
        <taxon>Eukaryota</taxon>
        <taxon>Viridiplantae</taxon>
        <taxon>Streptophyta</taxon>
        <taxon>Embryophyta</taxon>
        <taxon>Tracheophyta</taxon>
        <taxon>Spermatophyta</taxon>
        <taxon>Magnoliopsida</taxon>
        <taxon>eudicotyledons</taxon>
        <taxon>Gunneridae</taxon>
        <taxon>Pentapetalae</taxon>
        <taxon>rosids</taxon>
        <taxon>fabids</taxon>
        <taxon>Fabales</taxon>
        <taxon>Fabaceae</taxon>
        <taxon>Papilionoideae</taxon>
        <taxon>50 kb inversion clade</taxon>
        <taxon>NPAAA clade</taxon>
        <taxon>Hologalegina</taxon>
        <taxon>IRL clade</taxon>
        <taxon>Trifolieae</taxon>
        <taxon>Trifolium</taxon>
    </lineage>
</organism>
<keyword evidence="2" id="KW-1185">Reference proteome</keyword>
<protein>
    <submittedName>
        <fullName evidence="1">Uncharacterized protein</fullName>
    </submittedName>
</protein>
<dbReference type="EMBL" id="LXQA010048074">
    <property type="protein sequence ID" value="MCI02090.1"/>
    <property type="molecule type" value="Genomic_DNA"/>
</dbReference>
<feature type="non-terminal residue" evidence="1">
    <location>
        <position position="37"/>
    </location>
</feature>
<dbReference type="Proteomes" id="UP000265520">
    <property type="component" value="Unassembled WGS sequence"/>
</dbReference>
<dbReference type="AlphaFoldDB" id="A0A392NS79"/>
<proteinExistence type="predicted"/>
<evidence type="ECO:0000313" key="2">
    <source>
        <dbReference type="Proteomes" id="UP000265520"/>
    </source>
</evidence>
<name>A0A392NS79_9FABA</name>